<evidence type="ECO:0000256" key="5">
    <source>
        <dbReference type="ARBA" id="ARBA00022801"/>
    </source>
</evidence>
<comment type="catalytic activity">
    <reaction evidence="1 8">
        <text>a myo-inositol phosphate + H2O = myo-inositol + phosphate</text>
        <dbReference type="Rhea" id="RHEA:24056"/>
        <dbReference type="ChEBI" id="CHEBI:15377"/>
        <dbReference type="ChEBI" id="CHEBI:17268"/>
        <dbReference type="ChEBI" id="CHEBI:43474"/>
        <dbReference type="ChEBI" id="CHEBI:84139"/>
        <dbReference type="EC" id="3.1.3.25"/>
    </reaction>
</comment>
<feature type="binding site" evidence="7">
    <location>
        <position position="75"/>
    </location>
    <ligand>
        <name>Mg(2+)</name>
        <dbReference type="ChEBI" id="CHEBI:18420"/>
        <label>1</label>
        <note>catalytic</note>
    </ligand>
</feature>
<feature type="binding site" evidence="7">
    <location>
        <position position="95"/>
    </location>
    <ligand>
        <name>Mg(2+)</name>
        <dbReference type="ChEBI" id="CHEBI:18420"/>
        <label>1</label>
        <note>catalytic</note>
    </ligand>
</feature>
<dbReference type="InterPro" id="IPR033942">
    <property type="entry name" value="IMPase"/>
</dbReference>
<organism evidence="9 10">
    <name type="scientific">Desulfobulbus oralis</name>
    <dbReference type="NCBI Taxonomy" id="1986146"/>
    <lineage>
        <taxon>Bacteria</taxon>
        <taxon>Pseudomonadati</taxon>
        <taxon>Thermodesulfobacteriota</taxon>
        <taxon>Desulfobulbia</taxon>
        <taxon>Desulfobulbales</taxon>
        <taxon>Desulfobulbaceae</taxon>
        <taxon>Desulfobulbus</taxon>
    </lineage>
</organism>
<dbReference type="AlphaFoldDB" id="A0A2L1GQR5"/>
<dbReference type="InterPro" id="IPR020550">
    <property type="entry name" value="Inositol_monophosphatase_CS"/>
</dbReference>
<evidence type="ECO:0000256" key="3">
    <source>
        <dbReference type="ARBA" id="ARBA00009759"/>
    </source>
</evidence>
<keyword evidence="10" id="KW-1185">Reference proteome</keyword>
<dbReference type="OrthoDB" id="9785695at2"/>
<dbReference type="SUPFAM" id="SSF56655">
    <property type="entry name" value="Carbohydrate phosphatase"/>
    <property type="match status" value="1"/>
</dbReference>
<dbReference type="PANTHER" id="PTHR20854">
    <property type="entry name" value="INOSITOL MONOPHOSPHATASE"/>
    <property type="match status" value="1"/>
</dbReference>
<dbReference type="PRINTS" id="PR00377">
    <property type="entry name" value="IMPHPHTASES"/>
</dbReference>
<dbReference type="Gene3D" id="3.30.540.10">
    <property type="entry name" value="Fructose-1,6-Bisphosphatase, subunit A, domain 1"/>
    <property type="match status" value="1"/>
</dbReference>
<keyword evidence="4 7" id="KW-0479">Metal-binding</keyword>
<dbReference type="Gene3D" id="3.40.190.80">
    <property type="match status" value="1"/>
</dbReference>
<dbReference type="EMBL" id="CP021255">
    <property type="protein sequence ID" value="AVD72012.1"/>
    <property type="molecule type" value="Genomic_DNA"/>
</dbReference>
<name>A0A2L1GQR5_9BACT</name>
<dbReference type="PROSITE" id="PS00629">
    <property type="entry name" value="IMP_1"/>
    <property type="match status" value="1"/>
</dbReference>
<dbReference type="GO" id="GO:0007165">
    <property type="term" value="P:signal transduction"/>
    <property type="evidence" value="ECO:0007669"/>
    <property type="project" value="TreeGrafter"/>
</dbReference>
<dbReference type="EC" id="3.1.3.25" evidence="8"/>
<dbReference type="FunFam" id="3.30.540.10:FF:000003">
    <property type="entry name" value="Inositol-1-monophosphatase"/>
    <property type="match status" value="1"/>
</dbReference>
<feature type="binding site" evidence="7">
    <location>
        <position position="221"/>
    </location>
    <ligand>
        <name>Mg(2+)</name>
        <dbReference type="ChEBI" id="CHEBI:18420"/>
        <label>1</label>
        <note>catalytic</note>
    </ligand>
</feature>
<dbReference type="KEGG" id="deo:CAY53_11455"/>
<dbReference type="PROSITE" id="PS00630">
    <property type="entry name" value="IMP_2"/>
    <property type="match status" value="1"/>
</dbReference>
<evidence type="ECO:0000256" key="8">
    <source>
        <dbReference type="RuleBase" id="RU364068"/>
    </source>
</evidence>
<evidence type="ECO:0000313" key="10">
    <source>
        <dbReference type="Proteomes" id="UP000239867"/>
    </source>
</evidence>
<dbReference type="PRINTS" id="PR01959">
    <property type="entry name" value="SBIMPHPHTASE"/>
</dbReference>
<dbReference type="PANTHER" id="PTHR20854:SF4">
    <property type="entry name" value="INOSITOL-1-MONOPHOSPHATASE-RELATED"/>
    <property type="match status" value="1"/>
</dbReference>
<dbReference type="CDD" id="cd01639">
    <property type="entry name" value="IMPase"/>
    <property type="match status" value="1"/>
</dbReference>
<evidence type="ECO:0000256" key="6">
    <source>
        <dbReference type="ARBA" id="ARBA00022842"/>
    </source>
</evidence>
<reference evidence="9 10" key="1">
    <citation type="journal article" date="2018" name="MBio">
        <title>Insights into the evolution of host association through the isolation and characterization of a novel human periodontal pathobiont, Desulfobulbus oralis.</title>
        <authorList>
            <person name="Cross K.L."/>
            <person name="Chirania P."/>
            <person name="Xiong W."/>
            <person name="Beall C.J."/>
            <person name="Elkins J.G."/>
            <person name="Giannone R.J."/>
            <person name="Griffen A.L."/>
            <person name="Guss A.M."/>
            <person name="Hettich R.L."/>
            <person name="Joshi S.S."/>
            <person name="Mokrzan E.M."/>
            <person name="Martin R.K."/>
            <person name="Zhulin I.B."/>
            <person name="Leys E.J."/>
            <person name="Podar M."/>
        </authorList>
    </citation>
    <scope>NUCLEOTIDE SEQUENCE [LARGE SCALE GENOMIC DNA]</scope>
    <source>
        <strain evidence="9 10">ORNL</strain>
    </source>
</reference>
<dbReference type="Proteomes" id="UP000239867">
    <property type="component" value="Chromosome"/>
</dbReference>
<accession>A0A2L1GQR5</accession>
<protein>
    <recommendedName>
        <fullName evidence="8">Inositol-1-monophosphatase</fullName>
        <ecNumber evidence="8">3.1.3.25</ecNumber>
    </recommendedName>
</protein>
<feature type="binding site" evidence="7">
    <location>
        <position position="93"/>
    </location>
    <ligand>
        <name>Mg(2+)</name>
        <dbReference type="ChEBI" id="CHEBI:18420"/>
        <label>2</label>
    </ligand>
</feature>
<proteinExistence type="inferred from homology"/>
<comment type="cofactor">
    <cofactor evidence="2 7 8">
        <name>Mg(2+)</name>
        <dbReference type="ChEBI" id="CHEBI:18420"/>
    </cofactor>
</comment>
<dbReference type="GO" id="GO:0046872">
    <property type="term" value="F:metal ion binding"/>
    <property type="evidence" value="ECO:0007669"/>
    <property type="project" value="UniProtKB-KW"/>
</dbReference>
<dbReference type="GO" id="GO:0046854">
    <property type="term" value="P:phosphatidylinositol phosphate biosynthetic process"/>
    <property type="evidence" value="ECO:0007669"/>
    <property type="project" value="InterPro"/>
</dbReference>
<keyword evidence="5 8" id="KW-0378">Hydrolase</keyword>
<evidence type="ECO:0000256" key="2">
    <source>
        <dbReference type="ARBA" id="ARBA00001946"/>
    </source>
</evidence>
<feature type="binding site" evidence="7">
    <location>
        <position position="96"/>
    </location>
    <ligand>
        <name>Mg(2+)</name>
        <dbReference type="ChEBI" id="CHEBI:18420"/>
        <label>1</label>
        <note>catalytic</note>
    </ligand>
</feature>
<dbReference type="InterPro" id="IPR020583">
    <property type="entry name" value="Inositol_monoP_metal-BS"/>
</dbReference>
<evidence type="ECO:0000256" key="7">
    <source>
        <dbReference type="PIRSR" id="PIRSR600760-2"/>
    </source>
</evidence>
<keyword evidence="6 7" id="KW-0460">Magnesium</keyword>
<evidence type="ECO:0000256" key="1">
    <source>
        <dbReference type="ARBA" id="ARBA00001033"/>
    </source>
</evidence>
<comment type="similarity">
    <text evidence="3 8">Belongs to the inositol monophosphatase superfamily.</text>
</comment>
<gene>
    <name evidence="9" type="ORF">CAY53_11455</name>
</gene>
<evidence type="ECO:0000256" key="4">
    <source>
        <dbReference type="ARBA" id="ARBA00022723"/>
    </source>
</evidence>
<evidence type="ECO:0000313" key="9">
    <source>
        <dbReference type="EMBL" id="AVD72012.1"/>
    </source>
</evidence>
<dbReference type="InterPro" id="IPR000760">
    <property type="entry name" value="Inositol_monophosphatase-like"/>
</dbReference>
<dbReference type="Pfam" id="PF00459">
    <property type="entry name" value="Inositol_P"/>
    <property type="match status" value="1"/>
</dbReference>
<dbReference type="GO" id="GO:0006020">
    <property type="term" value="P:inositol metabolic process"/>
    <property type="evidence" value="ECO:0007669"/>
    <property type="project" value="TreeGrafter"/>
</dbReference>
<sequence>MSPIATDHKRLAALLRIATEAARAGGDILLARYGQNHDIVHKGQVNLVTEADLASEQAVCSLLREKTPDIAIMSEEQSASHELARHQSLWLVDPLDGTTSFAHGFPFFAVSIALLQEGRPLVGVVYAPFLNELFTAARGGGAALNGRAIQVTANASLIAALVATGFPYEREHGLPGIVQRLGRVLTQVQDIRRGGSAAMDLAYVACGRLDAYYEVQLSPWDSAAGWLLVLEAGGRVTGMNGAAYSPFIPHILASNGHLHEALLPLMA</sequence>
<dbReference type="GO" id="GO:0008934">
    <property type="term" value="F:inositol monophosphate 1-phosphatase activity"/>
    <property type="evidence" value="ECO:0007669"/>
    <property type="project" value="InterPro"/>
</dbReference>
<dbReference type="RefSeq" id="WP_104937217.1">
    <property type="nucleotide sequence ID" value="NZ_CP021255.1"/>
</dbReference>
<dbReference type="InterPro" id="IPR022337">
    <property type="entry name" value="Inositol_monophosphatase_SuhB"/>
</dbReference>